<comment type="caution">
    <text evidence="8">The sequence shown here is derived from an EMBL/GenBank/DDBJ whole genome shotgun (WGS) entry which is preliminary data.</text>
</comment>
<dbReference type="SUPFAM" id="SSF53335">
    <property type="entry name" value="S-adenosyl-L-methionine-dependent methyltransferases"/>
    <property type="match status" value="1"/>
</dbReference>
<dbReference type="EMBL" id="JPVZ01000005">
    <property type="protein sequence ID" value="OAZ09344.1"/>
    <property type="molecule type" value="Genomic_DNA"/>
</dbReference>
<dbReference type="InterPro" id="IPR001091">
    <property type="entry name" value="RM_Methyltransferase"/>
</dbReference>
<dbReference type="AlphaFoldDB" id="A0A853KXP1"/>
<organism evidence="8 9">
    <name type="scientific">Thalassospira tepidiphila MCCC 1A03514</name>
    <dbReference type="NCBI Taxonomy" id="1177930"/>
    <lineage>
        <taxon>Bacteria</taxon>
        <taxon>Pseudomonadati</taxon>
        <taxon>Pseudomonadota</taxon>
        <taxon>Alphaproteobacteria</taxon>
        <taxon>Rhodospirillales</taxon>
        <taxon>Thalassospiraceae</taxon>
        <taxon>Thalassospira</taxon>
    </lineage>
</organism>
<dbReference type="RefSeq" id="WP_083997086.1">
    <property type="nucleotide sequence ID" value="NZ_JPVZ01000005.1"/>
</dbReference>
<dbReference type="InterPro" id="IPR029063">
    <property type="entry name" value="SAM-dependent_MTases_sf"/>
</dbReference>
<accession>A0A853KXP1</accession>
<evidence type="ECO:0000313" key="8">
    <source>
        <dbReference type="EMBL" id="OAZ09344.1"/>
    </source>
</evidence>
<dbReference type="GO" id="GO:0009007">
    <property type="term" value="F:site-specific DNA-methyltransferase (adenine-specific) activity"/>
    <property type="evidence" value="ECO:0007669"/>
    <property type="project" value="UniProtKB-EC"/>
</dbReference>
<dbReference type="PRINTS" id="PR00508">
    <property type="entry name" value="S21N4MTFRASE"/>
</dbReference>
<evidence type="ECO:0000313" key="9">
    <source>
        <dbReference type="Proteomes" id="UP000094009"/>
    </source>
</evidence>
<feature type="region of interest" description="Disordered" evidence="6">
    <location>
        <begin position="270"/>
        <end position="295"/>
    </location>
</feature>
<evidence type="ECO:0000256" key="5">
    <source>
        <dbReference type="RuleBase" id="RU362026"/>
    </source>
</evidence>
<dbReference type="GO" id="GO:0032259">
    <property type="term" value="P:methylation"/>
    <property type="evidence" value="ECO:0007669"/>
    <property type="project" value="UniProtKB-KW"/>
</dbReference>
<evidence type="ECO:0000256" key="2">
    <source>
        <dbReference type="ARBA" id="ARBA00022603"/>
    </source>
</evidence>
<dbReference type="InterPro" id="IPR002052">
    <property type="entry name" value="DNA_methylase_N6_adenine_CS"/>
</dbReference>
<feature type="domain" description="DNA methylase N-4/N-6" evidence="7">
    <location>
        <begin position="108"/>
        <end position="358"/>
    </location>
</feature>
<dbReference type="GO" id="GO:0005737">
    <property type="term" value="C:cytoplasm"/>
    <property type="evidence" value="ECO:0007669"/>
    <property type="project" value="TreeGrafter"/>
</dbReference>
<evidence type="ECO:0000256" key="4">
    <source>
        <dbReference type="ARBA" id="ARBA00047942"/>
    </source>
</evidence>
<dbReference type="CDD" id="cd02440">
    <property type="entry name" value="AdoMet_MTases"/>
    <property type="match status" value="1"/>
</dbReference>
<dbReference type="PANTHER" id="PTHR13370:SF3">
    <property type="entry name" value="TRNA (GUANINE(10)-N2)-METHYLTRANSFERASE HOMOLOG"/>
    <property type="match status" value="1"/>
</dbReference>
<dbReference type="PANTHER" id="PTHR13370">
    <property type="entry name" value="RNA METHYLASE-RELATED"/>
    <property type="match status" value="1"/>
</dbReference>
<dbReference type="PROSITE" id="PS00092">
    <property type="entry name" value="N6_MTASE"/>
    <property type="match status" value="1"/>
</dbReference>
<sequence>MSLAPGSVRDSIVSYLSMIKTDASVKDIQEAVRLSIGGVSPSSVRSYLNLNTPEIFVRVSRGRYRLRDGDSERDGRQITGQPVIEIGKSKLYHSDCFEWLAQQRDCSIHAVVTDPPYGLIEYTKKEQTKLQSGKGGIWRIPPAFDGHQRAPLPRFTVLGDEDRKALYRFFKKLGALVNRVVVPGGNIVVASNPLLSHLVASAMCEAGLERRGSIVRLVQTMRGGDRPKNAHEEFSEVSVLPRSMWEPWVVFRKPLEGRVQDNLRKWKTGGFRRPSDERPFGDVIKSSPTPKREKKIAEHPSLKPQAFLRQLVRGVLPLGEGVVLDPFAGSGSTLAAANALGYESIGVELDQRYVDIARNAMPELSSIKIDPI</sequence>
<gene>
    <name evidence="8" type="ORF">TH4_12845</name>
</gene>
<protein>
    <recommendedName>
        <fullName evidence="5">Methyltransferase</fullName>
        <ecNumber evidence="5">2.1.1.-</ecNumber>
    </recommendedName>
</protein>
<comment type="catalytic activity">
    <reaction evidence="4">
        <text>a 2'-deoxyadenosine in DNA + S-adenosyl-L-methionine = an N(6)-methyl-2'-deoxyadenosine in DNA + S-adenosyl-L-homocysteine + H(+)</text>
        <dbReference type="Rhea" id="RHEA:15197"/>
        <dbReference type="Rhea" id="RHEA-COMP:12418"/>
        <dbReference type="Rhea" id="RHEA-COMP:12419"/>
        <dbReference type="ChEBI" id="CHEBI:15378"/>
        <dbReference type="ChEBI" id="CHEBI:57856"/>
        <dbReference type="ChEBI" id="CHEBI:59789"/>
        <dbReference type="ChEBI" id="CHEBI:90615"/>
        <dbReference type="ChEBI" id="CHEBI:90616"/>
        <dbReference type="EC" id="2.1.1.72"/>
    </reaction>
</comment>
<evidence type="ECO:0000256" key="3">
    <source>
        <dbReference type="ARBA" id="ARBA00022679"/>
    </source>
</evidence>
<evidence type="ECO:0000259" key="7">
    <source>
        <dbReference type="Pfam" id="PF01555"/>
    </source>
</evidence>
<keyword evidence="2 8" id="KW-0489">Methyltransferase</keyword>
<evidence type="ECO:0000256" key="1">
    <source>
        <dbReference type="ARBA" id="ARBA00006594"/>
    </source>
</evidence>
<comment type="similarity">
    <text evidence="1 5">Belongs to the N(4)/N(6)-methyltransferase family.</text>
</comment>
<reference evidence="8 9" key="1">
    <citation type="submission" date="2014-07" db="EMBL/GenBank/DDBJ databases">
        <title>Draft genome sequence of Thalassospira tepidiphila 1-1B.</title>
        <authorList>
            <person name="Lai Q."/>
            <person name="Shao Z."/>
        </authorList>
    </citation>
    <scope>NUCLEOTIDE SEQUENCE [LARGE SCALE GENOMIC DNA]</scope>
    <source>
        <strain evidence="8 9">MCCC 1A03514</strain>
    </source>
</reference>
<dbReference type="GO" id="GO:0008170">
    <property type="term" value="F:N-methyltransferase activity"/>
    <property type="evidence" value="ECO:0007669"/>
    <property type="project" value="InterPro"/>
</dbReference>
<dbReference type="EC" id="2.1.1.-" evidence="5"/>
<name>A0A853KXP1_9PROT</name>
<proteinExistence type="inferred from homology"/>
<keyword evidence="3" id="KW-0808">Transferase</keyword>
<evidence type="ECO:0000256" key="6">
    <source>
        <dbReference type="SAM" id="MobiDB-lite"/>
    </source>
</evidence>
<dbReference type="Gene3D" id="3.40.50.150">
    <property type="entry name" value="Vaccinia Virus protein VP39"/>
    <property type="match status" value="1"/>
</dbReference>
<dbReference type="Proteomes" id="UP000094009">
    <property type="component" value="Unassembled WGS sequence"/>
</dbReference>
<dbReference type="Pfam" id="PF01555">
    <property type="entry name" value="N6_N4_Mtase"/>
    <property type="match status" value="1"/>
</dbReference>
<dbReference type="GO" id="GO:0003677">
    <property type="term" value="F:DNA binding"/>
    <property type="evidence" value="ECO:0007669"/>
    <property type="project" value="InterPro"/>
</dbReference>
<dbReference type="InterPro" id="IPR002941">
    <property type="entry name" value="DNA_methylase_N4/N6"/>
</dbReference>